<dbReference type="AlphaFoldDB" id="A0A1X1IRQ8"/>
<sequence>MVQYDKNKIFTSIITSRTRETFEVDDTLIQLGQQLGMRPQILKGLYKALRKLEDIYEYVPSFGATFTCHFDYENQEAQIHYNQLDQLFSITDLQDFMGIVDSVYSPIYPLGSVVELDLELLPEELQKSLAEGPGPLVTISGRKMPLQEGFDDYVVDYLARIWPLGEMPGMDAFFVSNMMIERLRFEGYSDDWESQFTEDVLRATQLSQQQVSTAFMRSEDFVRYYEPYLNTEEG</sequence>
<organism evidence="1 2">
    <name type="scientific">Streptococcus oralis subsp. dentisani</name>
    <dbReference type="NCBI Taxonomy" id="1458253"/>
    <lineage>
        <taxon>Bacteria</taxon>
        <taxon>Bacillati</taxon>
        <taxon>Bacillota</taxon>
        <taxon>Bacilli</taxon>
        <taxon>Lactobacillales</taxon>
        <taxon>Streptococcaceae</taxon>
        <taxon>Streptococcus</taxon>
    </lineage>
</organism>
<reference evidence="1 2" key="1">
    <citation type="journal article" date="2016" name="Eur. J. Clin. Microbiol. Infect. Dis.">
        <title>Whole genome sequencing as a tool for phylogenetic analysis of clinical strains of Mitis group streptococci.</title>
        <authorList>
            <person name="Rasmussen L.H."/>
            <person name="Dargis R."/>
            <person name="Hojholt K."/>
            <person name="Christensen J.J."/>
            <person name="Skovgaard O."/>
            <person name="Justesen U.S."/>
            <person name="Rosenvinge F.S."/>
            <person name="Moser C."/>
            <person name="Lukjancenko O."/>
            <person name="Rasmussen S."/>
            <person name="Nielsen X.C."/>
        </authorList>
    </citation>
    <scope>NUCLEOTIDE SEQUENCE [LARGE SCALE GENOMIC DNA]</scope>
    <source>
        <strain evidence="1 2">Y_5914_11</strain>
    </source>
</reference>
<dbReference type="RefSeq" id="WP_084972346.1">
    <property type="nucleotide sequence ID" value="NZ_NCUW01000030.1"/>
</dbReference>
<dbReference type="EMBL" id="NCUW01000030">
    <property type="protein sequence ID" value="ORO75847.1"/>
    <property type="molecule type" value="Genomic_DNA"/>
</dbReference>
<comment type="caution">
    <text evidence="1">The sequence shown here is derived from an EMBL/GenBank/DDBJ whole genome shotgun (WGS) entry which is preliminary data.</text>
</comment>
<proteinExistence type="predicted"/>
<name>A0A1X1IRQ8_STROR</name>
<accession>A0A1X1IRQ8</accession>
<evidence type="ECO:0000313" key="1">
    <source>
        <dbReference type="EMBL" id="ORO75847.1"/>
    </source>
</evidence>
<evidence type="ECO:0000313" key="2">
    <source>
        <dbReference type="Proteomes" id="UP000194008"/>
    </source>
</evidence>
<evidence type="ECO:0008006" key="3">
    <source>
        <dbReference type="Google" id="ProtNLM"/>
    </source>
</evidence>
<dbReference type="Pfam" id="PF13780">
    <property type="entry name" value="DUF4176"/>
    <property type="match status" value="1"/>
</dbReference>
<dbReference type="InterPro" id="IPR025233">
    <property type="entry name" value="DUF4176"/>
</dbReference>
<dbReference type="Proteomes" id="UP000194008">
    <property type="component" value="Unassembled WGS sequence"/>
</dbReference>
<protein>
    <recommendedName>
        <fullName evidence="3">DUF4176 domain-containing protein</fullName>
    </recommendedName>
</protein>
<gene>
    <name evidence="1" type="ORF">B7709_07865</name>
</gene>